<comment type="caution">
    <text evidence="1">The sequence shown here is derived from an EMBL/GenBank/DDBJ whole genome shotgun (WGS) entry which is preliminary data.</text>
</comment>
<dbReference type="AlphaFoldDB" id="A0A099IAT7"/>
<accession>A0A099IAT7</accession>
<reference evidence="1 2" key="1">
    <citation type="submission" date="2014-08" db="EMBL/GenBank/DDBJ databases">
        <title>Clostridium innocuum, an unnegligible vancomycin-resistant pathogen causing extra-intestinal infections.</title>
        <authorList>
            <person name="Feng Y."/>
            <person name="Chiu C.-H."/>
        </authorList>
    </citation>
    <scope>NUCLEOTIDE SEQUENCE [LARGE SCALE GENOMIC DNA]</scope>
    <source>
        <strain evidence="1 2">AN88</strain>
    </source>
</reference>
<evidence type="ECO:0000313" key="1">
    <source>
        <dbReference type="EMBL" id="KGJ54287.1"/>
    </source>
</evidence>
<protein>
    <submittedName>
        <fullName evidence="1">Uncharacterized protein</fullName>
    </submittedName>
</protein>
<sequence>MKKTTNFMIFIALVSILCLSLPLIIARQAAFPLQDVIGNASALHGVSFDGTVNLEEASILISYDERARESHKITKPQIYPGSSYTTFTYVCEDDCKAISGWEKEKDQNRTDVTSYKRKLNKASLYVSVMLADTQQLGNDLGFIKTELSYIADQKHILLEDGMYDAEEKKLTPGWIEPENMAESGGTTQPVYHNGYYYILPPSTTAMSGQNYIYRAKKMKYPESYSINTDTEHGYYAMSTSLKTEKLTNVSMDRNYLALQISSDHLFVFSEKNQKLYITKYDLNGNLKDEISIKDFHYFDTIYKNDNYLCFSYDDTIQILNTDTMQLISVKNKQLLSDSANQEYVSIYDILYKNGRIYVSMNADAEYFMNKVLVIENGKTLYVGSLDFLKLKPSLTELPADCFPVKFRR</sequence>
<dbReference type="SUPFAM" id="SSF63829">
    <property type="entry name" value="Calcium-dependent phosphotriesterase"/>
    <property type="match status" value="1"/>
</dbReference>
<dbReference type="Proteomes" id="UP000030008">
    <property type="component" value="Unassembled WGS sequence"/>
</dbReference>
<dbReference type="RefSeq" id="WP_044904156.1">
    <property type="nucleotide sequence ID" value="NZ_JQIF01000017.1"/>
</dbReference>
<proteinExistence type="predicted"/>
<name>A0A099IAT7_CLOIN</name>
<evidence type="ECO:0000313" key="2">
    <source>
        <dbReference type="Proteomes" id="UP000030008"/>
    </source>
</evidence>
<gene>
    <name evidence="1" type="ORF">CIAN88_03870</name>
</gene>
<organism evidence="1 2">
    <name type="scientific">Clostridium innocuum</name>
    <dbReference type="NCBI Taxonomy" id="1522"/>
    <lineage>
        <taxon>Bacteria</taxon>
        <taxon>Bacillati</taxon>
        <taxon>Bacillota</taxon>
        <taxon>Clostridia</taxon>
        <taxon>Eubacteriales</taxon>
        <taxon>Clostridiaceae</taxon>
        <taxon>Clostridium</taxon>
    </lineage>
</organism>
<dbReference type="EMBL" id="JQIF01000017">
    <property type="protein sequence ID" value="KGJ54287.1"/>
    <property type="molecule type" value="Genomic_DNA"/>
</dbReference>